<dbReference type="EMBL" id="CAMXCT030003235">
    <property type="protein sequence ID" value="CAL4790571.1"/>
    <property type="molecule type" value="Genomic_DNA"/>
</dbReference>
<name>A0A9P1D3Q1_9DINO</name>
<dbReference type="EMBL" id="CAMXCT020003235">
    <property type="protein sequence ID" value="CAL1156634.1"/>
    <property type="molecule type" value="Genomic_DNA"/>
</dbReference>
<sequence length="147" mass="16145">MKFNADTGQYTYKARILLDCKRSGGFKHGKAHPAERSATLDEVRGCLSDKGSKEDTLRGLVNDFYAASSNAPRSPQLRAGRGTIPCVTEHACVIVVQIGRLPVTQKTPFLCKGSSRYSGLCWKKFPENAPDRFLEGLLAPQGPWISM</sequence>
<protein>
    <submittedName>
        <fullName evidence="1">Uncharacterized protein</fullName>
    </submittedName>
</protein>
<accession>A0A9P1D3Q1</accession>
<organism evidence="1">
    <name type="scientific">Cladocopium goreaui</name>
    <dbReference type="NCBI Taxonomy" id="2562237"/>
    <lineage>
        <taxon>Eukaryota</taxon>
        <taxon>Sar</taxon>
        <taxon>Alveolata</taxon>
        <taxon>Dinophyceae</taxon>
        <taxon>Suessiales</taxon>
        <taxon>Symbiodiniaceae</taxon>
        <taxon>Cladocopium</taxon>
    </lineage>
</organism>
<dbReference type="Proteomes" id="UP001152797">
    <property type="component" value="Unassembled WGS sequence"/>
</dbReference>
<evidence type="ECO:0000313" key="3">
    <source>
        <dbReference type="Proteomes" id="UP001152797"/>
    </source>
</evidence>
<evidence type="ECO:0000313" key="2">
    <source>
        <dbReference type="EMBL" id="CAL1156634.1"/>
    </source>
</evidence>
<gene>
    <name evidence="1" type="ORF">C1SCF055_LOCUS29142</name>
</gene>
<proteinExistence type="predicted"/>
<dbReference type="EMBL" id="CAMXCT010003235">
    <property type="protein sequence ID" value="CAI4003259.1"/>
    <property type="molecule type" value="Genomic_DNA"/>
</dbReference>
<reference evidence="2" key="2">
    <citation type="submission" date="2024-04" db="EMBL/GenBank/DDBJ databases">
        <authorList>
            <person name="Chen Y."/>
            <person name="Shah S."/>
            <person name="Dougan E. K."/>
            <person name="Thang M."/>
            <person name="Chan C."/>
        </authorList>
    </citation>
    <scope>NUCLEOTIDE SEQUENCE [LARGE SCALE GENOMIC DNA]</scope>
</reference>
<dbReference type="AlphaFoldDB" id="A0A9P1D3Q1"/>
<comment type="caution">
    <text evidence="1">The sequence shown here is derived from an EMBL/GenBank/DDBJ whole genome shotgun (WGS) entry which is preliminary data.</text>
</comment>
<keyword evidence="3" id="KW-1185">Reference proteome</keyword>
<reference evidence="1" key="1">
    <citation type="submission" date="2022-10" db="EMBL/GenBank/DDBJ databases">
        <authorList>
            <person name="Chen Y."/>
            <person name="Dougan E. K."/>
            <person name="Chan C."/>
            <person name="Rhodes N."/>
            <person name="Thang M."/>
        </authorList>
    </citation>
    <scope>NUCLEOTIDE SEQUENCE</scope>
</reference>
<evidence type="ECO:0000313" key="1">
    <source>
        <dbReference type="EMBL" id="CAI4003259.1"/>
    </source>
</evidence>